<dbReference type="InterPro" id="IPR029151">
    <property type="entry name" value="Sensor-like_sf"/>
</dbReference>
<accession>A0A6I6JPA8</accession>
<name>A0A6I6JPA8_9BACT</name>
<evidence type="ECO:0000256" key="2">
    <source>
        <dbReference type="PROSITE-ProRule" id="PRU00284"/>
    </source>
</evidence>
<dbReference type="InterPro" id="IPR004089">
    <property type="entry name" value="MCPsignal_dom"/>
</dbReference>
<dbReference type="Gene3D" id="1.10.287.950">
    <property type="entry name" value="Methyl-accepting chemotaxis protein"/>
    <property type="match status" value="1"/>
</dbReference>
<feature type="domain" description="Methyl-accepting transducer" evidence="5">
    <location>
        <begin position="170"/>
        <end position="406"/>
    </location>
</feature>
<keyword evidence="1 2" id="KW-0807">Transducer</keyword>
<protein>
    <submittedName>
        <fullName evidence="6">Methyl-accepting chemotaxis protein</fullName>
    </submittedName>
</protein>
<dbReference type="SUPFAM" id="SSF58104">
    <property type="entry name" value="Methyl-accepting chemotaxis protein (MCP) signaling domain"/>
    <property type="match status" value="1"/>
</dbReference>
<dbReference type="PANTHER" id="PTHR32089">
    <property type="entry name" value="METHYL-ACCEPTING CHEMOTAXIS PROTEIN MCPB"/>
    <property type="match status" value="1"/>
</dbReference>
<reference evidence="6 7" key="1">
    <citation type="submission" date="2019-11" db="EMBL/GenBank/DDBJ databases">
        <authorList>
            <person name="Zheng R.K."/>
            <person name="Sun C.M."/>
        </authorList>
    </citation>
    <scope>NUCLEOTIDE SEQUENCE [LARGE SCALE GENOMIC DNA]</scope>
    <source>
        <strain evidence="6 7">SRB007</strain>
    </source>
</reference>
<evidence type="ECO:0000256" key="3">
    <source>
        <dbReference type="SAM" id="Coils"/>
    </source>
</evidence>
<keyword evidence="3" id="KW-0175">Coiled coil</keyword>
<evidence type="ECO:0000313" key="7">
    <source>
        <dbReference type="Proteomes" id="UP000428328"/>
    </source>
</evidence>
<dbReference type="GO" id="GO:0016020">
    <property type="term" value="C:membrane"/>
    <property type="evidence" value="ECO:0007669"/>
    <property type="project" value="InterPro"/>
</dbReference>
<proteinExistence type="predicted"/>
<dbReference type="SMART" id="SM00283">
    <property type="entry name" value="MA"/>
    <property type="match status" value="1"/>
</dbReference>
<keyword evidence="7" id="KW-1185">Reference proteome</keyword>
<evidence type="ECO:0000256" key="4">
    <source>
        <dbReference type="SAM" id="Phobius"/>
    </source>
</evidence>
<keyword evidence="4" id="KW-1133">Transmembrane helix</keyword>
<feature type="coiled-coil region" evidence="3">
    <location>
        <begin position="117"/>
        <end position="151"/>
    </location>
</feature>
<gene>
    <name evidence="6" type="ORF">GM415_14825</name>
</gene>
<feature type="transmembrane region" description="Helical" evidence="4">
    <location>
        <begin position="12"/>
        <end position="30"/>
    </location>
</feature>
<keyword evidence="4" id="KW-0472">Membrane</keyword>
<organism evidence="6 7">
    <name type="scientific">Pseudodesulfovibrio cashew</name>
    <dbReference type="NCBI Taxonomy" id="2678688"/>
    <lineage>
        <taxon>Bacteria</taxon>
        <taxon>Pseudomonadati</taxon>
        <taxon>Thermodesulfobacteriota</taxon>
        <taxon>Desulfovibrionia</taxon>
        <taxon>Desulfovibrionales</taxon>
        <taxon>Desulfovibrionaceae</taxon>
    </lineage>
</organism>
<dbReference type="KEGG" id="psel:GM415_14825"/>
<dbReference type="EMBL" id="CP046400">
    <property type="protein sequence ID" value="QGY42072.1"/>
    <property type="molecule type" value="Genomic_DNA"/>
</dbReference>
<evidence type="ECO:0000256" key="1">
    <source>
        <dbReference type="ARBA" id="ARBA00023224"/>
    </source>
</evidence>
<dbReference type="CDD" id="cd11386">
    <property type="entry name" value="MCP_signal"/>
    <property type="match status" value="1"/>
</dbReference>
<dbReference type="Gene3D" id="3.30.450.20">
    <property type="entry name" value="PAS domain"/>
    <property type="match status" value="1"/>
</dbReference>
<dbReference type="Pfam" id="PF00015">
    <property type="entry name" value="MCPsignal"/>
    <property type="match status" value="1"/>
</dbReference>
<evidence type="ECO:0000313" key="6">
    <source>
        <dbReference type="EMBL" id="QGY42072.1"/>
    </source>
</evidence>
<dbReference type="GO" id="GO:0007165">
    <property type="term" value="P:signal transduction"/>
    <property type="evidence" value="ECO:0007669"/>
    <property type="project" value="UniProtKB-KW"/>
</dbReference>
<feature type="transmembrane region" description="Helical" evidence="4">
    <location>
        <begin position="50"/>
        <end position="72"/>
    </location>
</feature>
<evidence type="ECO:0000259" key="5">
    <source>
        <dbReference type="PROSITE" id="PS50111"/>
    </source>
</evidence>
<dbReference type="Pfam" id="PF22673">
    <property type="entry name" value="MCP-like_PDC_1"/>
    <property type="match status" value="1"/>
</dbReference>
<dbReference type="Proteomes" id="UP000428328">
    <property type="component" value="Chromosome"/>
</dbReference>
<dbReference type="PROSITE" id="PS50111">
    <property type="entry name" value="CHEMOTAXIS_TRANSDUC_2"/>
    <property type="match status" value="1"/>
</dbReference>
<dbReference type="PANTHER" id="PTHR32089:SF112">
    <property type="entry name" value="LYSOZYME-LIKE PROTEIN-RELATED"/>
    <property type="match status" value="1"/>
</dbReference>
<sequence length="574" mass="60638">MIRKRRPYSAGFAWGFFTFVLLQICVLPAWGAETNVTILSEKVDWLTTMLVAVSVIAVVALIVAVLLVRTFYSNKLSLLSDSLIRLTQESGSKDRNGVEVDKFGGAASGVNQIVSFIAKLEKTIADNESVASAAESKARDALNQADQARKQGEAARCHGLLSAAHTLEAAVQGIRDEANRLGESTDRAQSGAADQQQFISGAVSAMEQMNAAVSEAAINAEAAAEDAGQTREYARSGAEVVTRTLDSISSVSGNSQSLAERVTGLGAQAEGVGKIMGVINDIADQTNLLALNAAIEAARAGEAGRGFAVVADEVRKLAEKTMDATRDVGVAIDGIQEQVSLTVKGVQEMTGLADEAASLAQQSGQALDEIVTIAGTSADRIQSIASAASQQSVASEEVTRTISEVHAISRATDEGMLEATQSVAKLAEQVEELAVMTGVFRLVGNGTVQNVITKMASSPDIQSQNRERQEKVMRRVLRENDFLELLYITDDKGKQTVSNMGGKVTDFNEDSSAVGTNWSERPWFSEVMNTKTFNVSDVYVSSASGESCITVSGPFLDAAGQVRGVIAADVRVAG</sequence>
<dbReference type="CDD" id="cd18773">
    <property type="entry name" value="PDC1_HK_sensor"/>
    <property type="match status" value="1"/>
</dbReference>
<dbReference type="SUPFAM" id="SSF103190">
    <property type="entry name" value="Sensory domain-like"/>
    <property type="match status" value="1"/>
</dbReference>
<keyword evidence="4" id="KW-0812">Transmembrane</keyword>
<dbReference type="AlphaFoldDB" id="A0A6I6JPA8"/>